<feature type="domain" description="Superoxide dismutase copper/zinc binding" evidence="17">
    <location>
        <begin position="168"/>
        <end position="300"/>
    </location>
</feature>
<evidence type="ECO:0000256" key="12">
    <source>
        <dbReference type="ARBA" id="ARBA00023157"/>
    </source>
</evidence>
<keyword evidence="16" id="KW-1133">Transmembrane helix</keyword>
<keyword evidence="11" id="KW-0333">Golgi apparatus</keyword>
<evidence type="ECO:0000256" key="6">
    <source>
        <dbReference type="ARBA" id="ARBA00022729"/>
    </source>
</evidence>
<keyword evidence="4" id="KW-0964">Secreted</keyword>
<keyword evidence="13" id="KW-0325">Glycoprotein</keyword>
<dbReference type="InterPro" id="IPR001424">
    <property type="entry name" value="SOD_Cu_Zn_dom"/>
</dbReference>
<evidence type="ECO:0000256" key="4">
    <source>
        <dbReference type="ARBA" id="ARBA00022525"/>
    </source>
</evidence>
<dbReference type="GO" id="GO:0005507">
    <property type="term" value="F:copper ion binding"/>
    <property type="evidence" value="ECO:0007669"/>
    <property type="project" value="InterPro"/>
</dbReference>
<accession>A0A8C5LW06</accession>
<keyword evidence="9 15" id="KW-0560">Oxidoreductase</keyword>
<comment type="function">
    <text evidence="15">Destroys radicals which are normally produced within the cells and which are toxic to biological systems.</text>
</comment>
<keyword evidence="10 15" id="KW-0186">Copper</keyword>
<evidence type="ECO:0000256" key="14">
    <source>
        <dbReference type="ARBA" id="ARBA00060347"/>
    </source>
</evidence>
<dbReference type="SUPFAM" id="SSF49329">
    <property type="entry name" value="Cu,Zn superoxide dismutase-like"/>
    <property type="match status" value="1"/>
</dbReference>
<evidence type="ECO:0000256" key="11">
    <source>
        <dbReference type="ARBA" id="ARBA00023034"/>
    </source>
</evidence>
<reference evidence="18" key="2">
    <citation type="submission" date="2025-09" db="UniProtKB">
        <authorList>
            <consortium name="Ensembl"/>
        </authorList>
    </citation>
    <scope>IDENTIFICATION</scope>
</reference>
<dbReference type="PROSITE" id="PS00087">
    <property type="entry name" value="SOD_CU_ZN_1"/>
    <property type="match status" value="1"/>
</dbReference>
<keyword evidence="16" id="KW-0812">Transmembrane</keyword>
<dbReference type="PANTHER" id="PTHR10003">
    <property type="entry name" value="SUPEROXIDE DISMUTASE CU-ZN -RELATED"/>
    <property type="match status" value="1"/>
</dbReference>
<comment type="function">
    <text evidence="14">Protect the extracellular space from toxic effect of reactive oxygen intermediates by converting superoxide radicals into hydrogen peroxide and oxygen.</text>
</comment>
<evidence type="ECO:0000256" key="9">
    <source>
        <dbReference type="ARBA" id="ARBA00023002"/>
    </source>
</evidence>
<evidence type="ECO:0000313" key="18">
    <source>
        <dbReference type="Ensembl" id="ENSLLEP00000004872.1"/>
    </source>
</evidence>
<reference evidence="18" key="1">
    <citation type="submission" date="2025-08" db="UniProtKB">
        <authorList>
            <consortium name="Ensembl"/>
        </authorList>
    </citation>
    <scope>IDENTIFICATION</scope>
</reference>
<dbReference type="GO" id="GO:0004784">
    <property type="term" value="F:superoxide dismutase activity"/>
    <property type="evidence" value="ECO:0007669"/>
    <property type="project" value="UniProtKB-EC"/>
</dbReference>
<dbReference type="GeneTree" id="ENSGT00940000162224"/>
<dbReference type="GO" id="GO:0005794">
    <property type="term" value="C:Golgi apparatus"/>
    <property type="evidence" value="ECO:0007669"/>
    <property type="project" value="UniProtKB-SubCell"/>
</dbReference>
<dbReference type="EC" id="1.15.1.1" evidence="15"/>
<evidence type="ECO:0000256" key="10">
    <source>
        <dbReference type="ARBA" id="ARBA00023008"/>
    </source>
</evidence>
<comment type="cofactor">
    <cofactor evidence="15">
        <name>Cu cation</name>
        <dbReference type="ChEBI" id="CHEBI:23378"/>
    </cofactor>
    <text evidence="15">Binds 1 copper ion per subunit.</text>
</comment>
<keyword evidence="6" id="KW-0732">Signal</keyword>
<evidence type="ECO:0000313" key="19">
    <source>
        <dbReference type="Proteomes" id="UP000694569"/>
    </source>
</evidence>
<dbReference type="InterPro" id="IPR036423">
    <property type="entry name" value="SOD-like_Cu/Zn_dom_sf"/>
</dbReference>
<name>A0A8C5LW06_9ANUR</name>
<evidence type="ECO:0000256" key="16">
    <source>
        <dbReference type="SAM" id="Phobius"/>
    </source>
</evidence>
<dbReference type="PROSITE" id="PS00332">
    <property type="entry name" value="SOD_CU_ZN_2"/>
    <property type="match status" value="1"/>
</dbReference>
<keyword evidence="12" id="KW-1015">Disulfide bond</keyword>
<dbReference type="Gene3D" id="2.60.40.200">
    <property type="entry name" value="Superoxide dismutase, copper/zinc binding domain"/>
    <property type="match status" value="1"/>
</dbReference>
<keyword evidence="5 15" id="KW-0479">Metal-binding</keyword>
<dbReference type="GO" id="GO:0005576">
    <property type="term" value="C:extracellular region"/>
    <property type="evidence" value="ECO:0007669"/>
    <property type="project" value="UniProtKB-SubCell"/>
</dbReference>
<dbReference type="AlphaFoldDB" id="A0A8C5LW06"/>
<comment type="catalytic activity">
    <reaction evidence="15">
        <text>2 superoxide + 2 H(+) = H2O2 + O2</text>
        <dbReference type="Rhea" id="RHEA:20696"/>
        <dbReference type="ChEBI" id="CHEBI:15378"/>
        <dbReference type="ChEBI" id="CHEBI:15379"/>
        <dbReference type="ChEBI" id="CHEBI:16240"/>
        <dbReference type="ChEBI" id="CHEBI:18421"/>
        <dbReference type="EC" id="1.15.1.1"/>
    </reaction>
</comment>
<evidence type="ECO:0000256" key="3">
    <source>
        <dbReference type="ARBA" id="ARBA00010457"/>
    </source>
</evidence>
<evidence type="ECO:0000256" key="2">
    <source>
        <dbReference type="ARBA" id="ARBA00004601"/>
    </source>
</evidence>
<proteinExistence type="inferred from homology"/>
<dbReference type="Pfam" id="PF00080">
    <property type="entry name" value="Sod_Cu"/>
    <property type="match status" value="1"/>
</dbReference>
<evidence type="ECO:0000256" key="8">
    <source>
        <dbReference type="ARBA" id="ARBA00022862"/>
    </source>
</evidence>
<keyword evidence="16" id="KW-0472">Membrane</keyword>
<comment type="similarity">
    <text evidence="3 15">Belongs to the Cu-Zn superoxide dismutase family.</text>
</comment>
<comment type="cofactor">
    <cofactor evidence="15">
        <name>Zn(2+)</name>
        <dbReference type="ChEBI" id="CHEBI:29105"/>
    </cofactor>
    <text evidence="15">Binds 1 zinc ion per subunit.</text>
</comment>
<feature type="transmembrane region" description="Helical" evidence="16">
    <location>
        <begin position="82"/>
        <end position="105"/>
    </location>
</feature>
<dbReference type="Proteomes" id="UP000694569">
    <property type="component" value="Unplaced"/>
</dbReference>
<organism evidence="18 19">
    <name type="scientific">Leptobrachium leishanense</name>
    <name type="common">Leishan spiny toad</name>
    <dbReference type="NCBI Taxonomy" id="445787"/>
    <lineage>
        <taxon>Eukaryota</taxon>
        <taxon>Metazoa</taxon>
        <taxon>Chordata</taxon>
        <taxon>Craniata</taxon>
        <taxon>Vertebrata</taxon>
        <taxon>Euteleostomi</taxon>
        <taxon>Amphibia</taxon>
        <taxon>Batrachia</taxon>
        <taxon>Anura</taxon>
        <taxon>Pelobatoidea</taxon>
        <taxon>Megophryidae</taxon>
        <taxon>Leptobrachium</taxon>
    </lineage>
</organism>
<dbReference type="PRINTS" id="PR00068">
    <property type="entry name" value="CUZNDISMTASE"/>
</dbReference>
<dbReference type="FunFam" id="2.60.40.200:FF:000008">
    <property type="entry name" value="Superoxide dismutase [Cu-Zn]"/>
    <property type="match status" value="1"/>
</dbReference>
<dbReference type="InterPro" id="IPR024134">
    <property type="entry name" value="SOD_Cu/Zn_/chaperone"/>
</dbReference>
<dbReference type="Ensembl" id="ENSLLET00000005087.1">
    <property type="protein sequence ID" value="ENSLLEP00000004872.1"/>
    <property type="gene ID" value="ENSLLEG00000003122.1"/>
</dbReference>
<evidence type="ECO:0000256" key="15">
    <source>
        <dbReference type="RuleBase" id="RU000393"/>
    </source>
</evidence>
<evidence type="ECO:0000256" key="7">
    <source>
        <dbReference type="ARBA" id="ARBA00022833"/>
    </source>
</evidence>
<keyword evidence="19" id="KW-1185">Reference proteome</keyword>
<keyword evidence="8" id="KW-0049">Antioxidant</keyword>
<comment type="subcellular location">
    <subcellularLocation>
        <location evidence="2">Golgi apparatus</location>
        <location evidence="2">trans-Golgi network</location>
    </subcellularLocation>
    <subcellularLocation>
        <location evidence="1">Secreted</location>
        <location evidence="1">Extracellular space</location>
    </subcellularLocation>
</comment>
<dbReference type="CDD" id="cd00305">
    <property type="entry name" value="Cu-Zn_Superoxide_Dismutase"/>
    <property type="match status" value="1"/>
</dbReference>
<dbReference type="OrthoDB" id="666972at2759"/>
<evidence type="ECO:0000256" key="1">
    <source>
        <dbReference type="ARBA" id="ARBA00004239"/>
    </source>
</evidence>
<gene>
    <name evidence="18" type="primary">SOD3</name>
</gene>
<dbReference type="InterPro" id="IPR018152">
    <property type="entry name" value="SOD_Cu/Zn_BS"/>
</dbReference>
<protein>
    <recommendedName>
        <fullName evidence="15">Superoxide dismutase [Cu-Zn]</fullName>
        <ecNumber evidence="15">1.15.1.1</ecNumber>
    </recommendedName>
</protein>
<sequence length="335" mass="37328">MSPLKRASGAWINLGDNFHVIQTKWPFSSLLALAYIIIAIRAGQQLAEDCNGDDVSHPDVPVTDSEFEEVGIDIRDRIIREYFAEVIIFTKVMMPLSIILIVGVLSSIQAEVQKTCEEEYLSDIQQKVKDLWLTMLHATPFQANPDGVSYGTCVLKPSTKLQDSDLKVTGEVLFKQSFSNRHLEAIFIVEGFPMDNNQTVRAIHIHNFGDLSDSCDSAGGHYNPFSVNHPDHPGDFGNFRVIDGKIIKYVSCTDATMFGPYSILGRSIVVHMQADDLGKGNNQASLDNGNAGKRLACCVIGFSNKNNWERRMEEMPGLKTQRLYKRANKKKSVKG</sequence>
<evidence type="ECO:0000256" key="13">
    <source>
        <dbReference type="ARBA" id="ARBA00023180"/>
    </source>
</evidence>
<evidence type="ECO:0000256" key="5">
    <source>
        <dbReference type="ARBA" id="ARBA00022723"/>
    </source>
</evidence>
<keyword evidence="7 15" id="KW-0862">Zinc</keyword>
<evidence type="ECO:0000259" key="17">
    <source>
        <dbReference type="Pfam" id="PF00080"/>
    </source>
</evidence>